<feature type="signal peptide" evidence="14">
    <location>
        <begin position="1"/>
        <end position="26"/>
    </location>
</feature>
<keyword evidence="6" id="KW-0408">Iron</keyword>
<keyword evidence="7" id="KW-0406">Ion transport</keyword>
<dbReference type="EMBL" id="VYQB01000016">
    <property type="protein sequence ID" value="KAA9013502.1"/>
    <property type="molecule type" value="Genomic_DNA"/>
</dbReference>
<organism evidence="18 19">
    <name type="scientific">Sphingobium limneticum</name>
    <dbReference type="NCBI Taxonomy" id="1007511"/>
    <lineage>
        <taxon>Bacteria</taxon>
        <taxon>Pseudomonadati</taxon>
        <taxon>Pseudomonadota</taxon>
        <taxon>Alphaproteobacteria</taxon>
        <taxon>Sphingomonadales</taxon>
        <taxon>Sphingomonadaceae</taxon>
        <taxon>Sphingobium</taxon>
    </lineage>
</organism>
<dbReference type="InterPro" id="IPR000531">
    <property type="entry name" value="Beta-barrel_TonB"/>
</dbReference>
<dbReference type="RefSeq" id="WP_120252642.1">
    <property type="nucleotide sequence ID" value="NZ_JBNNIY010000013.1"/>
</dbReference>
<evidence type="ECO:0000256" key="12">
    <source>
        <dbReference type="RuleBase" id="RU003357"/>
    </source>
</evidence>
<evidence type="ECO:0000313" key="19">
    <source>
        <dbReference type="Proteomes" id="UP000325933"/>
    </source>
</evidence>
<feature type="compositionally biased region" description="Low complexity" evidence="13">
    <location>
        <begin position="31"/>
        <end position="46"/>
    </location>
</feature>
<evidence type="ECO:0000259" key="15">
    <source>
        <dbReference type="Pfam" id="PF00593"/>
    </source>
</evidence>
<evidence type="ECO:0000256" key="10">
    <source>
        <dbReference type="ARBA" id="ARBA00023237"/>
    </source>
</evidence>
<dbReference type="GO" id="GO:0009279">
    <property type="term" value="C:cell outer membrane"/>
    <property type="evidence" value="ECO:0007669"/>
    <property type="project" value="UniProtKB-SubCell"/>
</dbReference>
<evidence type="ECO:0000256" key="5">
    <source>
        <dbReference type="ARBA" id="ARBA00022692"/>
    </source>
</evidence>
<keyword evidence="8 12" id="KW-0798">TonB box</keyword>
<feature type="domain" description="TonB-dependent receptor-like beta-barrel" evidence="15">
    <location>
        <begin position="266"/>
        <end position="696"/>
    </location>
</feature>
<dbReference type="InterPro" id="IPR039426">
    <property type="entry name" value="TonB-dep_rcpt-like"/>
</dbReference>
<accession>A0A5J5HVC1</accession>
<gene>
    <name evidence="18" type="ORF">F4U95_18545</name>
    <name evidence="17" type="ORF">F4U96_18420</name>
</gene>
<dbReference type="CDD" id="cd01347">
    <property type="entry name" value="ligand_gated_channel"/>
    <property type="match status" value="1"/>
</dbReference>
<feature type="region of interest" description="Disordered" evidence="13">
    <location>
        <begin position="31"/>
        <end position="51"/>
    </location>
</feature>
<dbReference type="InterPro" id="IPR012910">
    <property type="entry name" value="Plug_dom"/>
</dbReference>
<keyword evidence="20" id="KW-1185">Reference proteome</keyword>
<keyword evidence="9 11" id="KW-0472">Membrane</keyword>
<evidence type="ECO:0000256" key="7">
    <source>
        <dbReference type="ARBA" id="ARBA00023065"/>
    </source>
</evidence>
<dbReference type="Proteomes" id="UP000326364">
    <property type="component" value="Unassembled WGS sequence"/>
</dbReference>
<dbReference type="GO" id="GO:0006826">
    <property type="term" value="P:iron ion transport"/>
    <property type="evidence" value="ECO:0007669"/>
    <property type="project" value="UniProtKB-KW"/>
</dbReference>
<comment type="similarity">
    <text evidence="11 12">Belongs to the TonB-dependent receptor family.</text>
</comment>
<comment type="subcellular location">
    <subcellularLocation>
        <location evidence="1 11">Cell outer membrane</location>
        <topology evidence="1 11">Multi-pass membrane protein</topology>
    </subcellularLocation>
</comment>
<proteinExistence type="inferred from homology"/>
<evidence type="ECO:0000313" key="20">
    <source>
        <dbReference type="Proteomes" id="UP000326364"/>
    </source>
</evidence>
<sequence>MKFTYRSFDFYLSLASALVLAQTAQAQTAQAQTAPTQTAPTQVTPVEDTGSGGEIIVTAERRATDLQKTAIAISAFTPELLEQRNITSVRDLAGQVPNLFVARTSISHTTQTFSLRGVGESDPIQEPVLAVYVDDVYVPRQIGSMSEFVDLERVELLRGPQGTLYGRNSSAGALRLITRDPDDTTHVTAEAGYGSYNDVQLRALVSGPIVKDVLSASISYIHRTRDGVTYNPTLGHDVNRIDLDGWRGKLRFTGINDLDALLTLNVIRDRSDSRSYIPVNQPGGTFSRRRSYSEVEPLQHLNALNGSLRLIYTLSPQLSIKSITAAGGFNLNPVYYENDGQAALIQKNLIHYNDKFLSQEVQLNGEFGDVSFTSGLFYLHERFFVERDGFSRTGTAATAPVNKQRAHNITYTDAYAVFGEGTWKADDIFSVTAGIRGTIEKKRFVFDNKVIDDNRNVVSQSIAGEAEKTWKALTPKVSVQAQWTPNLLNYLTWSRGFKSGGFDNRATRLDLATLPFNPEKVTTYEGGLKATLFGRALRSNLAVFYNDYKDLQVSFYDPAYVGSRRGNAGKAHSWGVELENDLRLTDALSFQGSVGYLKAVYDDYKGAGGNGVNADGNPLTNAPKWSLSGGTTYDLPLGASGSHLRLSANAQYQSSFYANALARTQDRVPGQTFVNGSVTWVLPDDRFQVALTGKNILGANKPVSSAYTPTTGVYYRNYADPATVLASVRFSY</sequence>
<evidence type="ECO:0000256" key="6">
    <source>
        <dbReference type="ARBA" id="ARBA00023004"/>
    </source>
</evidence>
<evidence type="ECO:0000256" key="1">
    <source>
        <dbReference type="ARBA" id="ARBA00004571"/>
    </source>
</evidence>
<evidence type="ECO:0000313" key="18">
    <source>
        <dbReference type="EMBL" id="KAA9026564.1"/>
    </source>
</evidence>
<evidence type="ECO:0000256" key="3">
    <source>
        <dbReference type="ARBA" id="ARBA00022452"/>
    </source>
</evidence>
<keyword evidence="18" id="KW-0675">Receptor</keyword>
<evidence type="ECO:0000259" key="16">
    <source>
        <dbReference type="Pfam" id="PF07715"/>
    </source>
</evidence>
<keyword evidence="10 11" id="KW-0998">Cell outer membrane</keyword>
<dbReference type="AlphaFoldDB" id="A0A5J5HVC1"/>
<keyword evidence="5 11" id="KW-0812">Transmembrane</keyword>
<evidence type="ECO:0000256" key="11">
    <source>
        <dbReference type="PROSITE-ProRule" id="PRU01360"/>
    </source>
</evidence>
<dbReference type="Proteomes" id="UP000325933">
    <property type="component" value="Unassembled WGS sequence"/>
</dbReference>
<dbReference type="SUPFAM" id="SSF56935">
    <property type="entry name" value="Porins"/>
    <property type="match status" value="1"/>
</dbReference>
<dbReference type="PROSITE" id="PS52016">
    <property type="entry name" value="TONB_DEPENDENT_REC_3"/>
    <property type="match status" value="1"/>
</dbReference>
<dbReference type="InterPro" id="IPR036942">
    <property type="entry name" value="Beta-barrel_TonB_sf"/>
</dbReference>
<feature type="domain" description="TonB-dependent receptor plug" evidence="16">
    <location>
        <begin position="66"/>
        <end position="173"/>
    </location>
</feature>
<dbReference type="PANTHER" id="PTHR32552">
    <property type="entry name" value="FERRICHROME IRON RECEPTOR-RELATED"/>
    <property type="match status" value="1"/>
</dbReference>
<evidence type="ECO:0000256" key="9">
    <source>
        <dbReference type="ARBA" id="ARBA00023136"/>
    </source>
</evidence>
<evidence type="ECO:0000313" key="17">
    <source>
        <dbReference type="EMBL" id="KAA9013502.1"/>
    </source>
</evidence>
<reference evidence="19 20" key="1">
    <citation type="submission" date="2019-09" db="EMBL/GenBank/DDBJ databases">
        <authorList>
            <person name="Feng G."/>
        </authorList>
    </citation>
    <scope>NUCLEOTIDE SEQUENCE [LARGE SCALE GENOMIC DNA]</scope>
    <source>
        <strain evidence="18 19">KACC 19283</strain>
        <strain evidence="17 20">KACC 19284</strain>
    </source>
</reference>
<keyword evidence="4" id="KW-0410">Iron transport</keyword>
<name>A0A5J5HVC1_9SPHN</name>
<keyword evidence="2 11" id="KW-0813">Transport</keyword>
<dbReference type="Pfam" id="PF00593">
    <property type="entry name" value="TonB_dep_Rec_b-barrel"/>
    <property type="match status" value="1"/>
</dbReference>
<dbReference type="PANTHER" id="PTHR32552:SF81">
    <property type="entry name" value="TONB-DEPENDENT OUTER MEMBRANE RECEPTOR"/>
    <property type="match status" value="1"/>
</dbReference>
<evidence type="ECO:0000256" key="8">
    <source>
        <dbReference type="ARBA" id="ARBA00023077"/>
    </source>
</evidence>
<feature type="chain" id="PRO_5023889073" evidence="14">
    <location>
        <begin position="27"/>
        <end position="732"/>
    </location>
</feature>
<keyword evidence="14" id="KW-0732">Signal</keyword>
<evidence type="ECO:0000256" key="2">
    <source>
        <dbReference type="ARBA" id="ARBA00022448"/>
    </source>
</evidence>
<dbReference type="Gene3D" id="2.40.170.20">
    <property type="entry name" value="TonB-dependent receptor, beta-barrel domain"/>
    <property type="match status" value="1"/>
</dbReference>
<keyword evidence="3 11" id="KW-1134">Transmembrane beta strand</keyword>
<comment type="caution">
    <text evidence="18">The sequence shown here is derived from an EMBL/GenBank/DDBJ whole genome shotgun (WGS) entry which is preliminary data.</text>
</comment>
<evidence type="ECO:0000256" key="13">
    <source>
        <dbReference type="SAM" id="MobiDB-lite"/>
    </source>
</evidence>
<dbReference type="EMBL" id="VYQA01000016">
    <property type="protein sequence ID" value="KAA9026564.1"/>
    <property type="molecule type" value="Genomic_DNA"/>
</dbReference>
<evidence type="ECO:0000256" key="14">
    <source>
        <dbReference type="SAM" id="SignalP"/>
    </source>
</evidence>
<dbReference type="Pfam" id="PF07715">
    <property type="entry name" value="Plug"/>
    <property type="match status" value="1"/>
</dbReference>
<protein>
    <submittedName>
        <fullName evidence="18">TonB-dependent receptor</fullName>
    </submittedName>
</protein>
<evidence type="ECO:0000256" key="4">
    <source>
        <dbReference type="ARBA" id="ARBA00022496"/>
    </source>
</evidence>